<dbReference type="InterPro" id="IPR004540">
    <property type="entry name" value="Transl_elong_EFG/EF2"/>
</dbReference>
<dbReference type="FunFam" id="3.30.70.870:FF:000001">
    <property type="entry name" value="Elongation factor G"/>
    <property type="match status" value="1"/>
</dbReference>
<comment type="function">
    <text evidence="7 8">Catalyzes the GTP-dependent ribosomal translocation step during translation elongation. During this step, the ribosome changes from the pre-translocational (PRE) to the post-translocational (POST) state as the newly formed A-site-bound peptidyl-tRNA and P-site-bound deacylated tRNA move to the P and E sites, respectively. Catalyzes the coordinated movement of the two tRNA molecules, the mRNA and conformational changes in the ribosome.</text>
</comment>
<dbReference type="Gene3D" id="3.40.50.300">
    <property type="entry name" value="P-loop containing nucleotide triphosphate hydrolases"/>
    <property type="match status" value="1"/>
</dbReference>
<evidence type="ECO:0000256" key="6">
    <source>
        <dbReference type="ARBA" id="ARBA00023134"/>
    </source>
</evidence>
<evidence type="ECO:0000256" key="7">
    <source>
        <dbReference type="ARBA" id="ARBA00024731"/>
    </source>
</evidence>
<dbReference type="Gene3D" id="3.30.230.10">
    <property type="match status" value="1"/>
</dbReference>
<dbReference type="FunFam" id="3.40.50.300:FF:000029">
    <property type="entry name" value="Elongation factor G"/>
    <property type="match status" value="1"/>
</dbReference>
<protein>
    <recommendedName>
        <fullName evidence="2 8">Elongation factor G</fullName>
        <shortName evidence="8">EF-G</shortName>
    </recommendedName>
</protein>
<dbReference type="SUPFAM" id="SSF54211">
    <property type="entry name" value="Ribosomal protein S5 domain 2-like"/>
    <property type="match status" value="1"/>
</dbReference>
<dbReference type="KEGG" id="otm:OSB_02630"/>
<dbReference type="InterPro" id="IPR035647">
    <property type="entry name" value="EFG_III/V"/>
</dbReference>
<keyword evidence="10" id="KW-1185">Reference proteome</keyword>
<dbReference type="Gene3D" id="2.40.30.10">
    <property type="entry name" value="Translation factors"/>
    <property type="match status" value="1"/>
</dbReference>
<evidence type="ECO:0000256" key="1">
    <source>
        <dbReference type="ARBA" id="ARBA00005870"/>
    </source>
</evidence>
<dbReference type="GO" id="GO:0003746">
    <property type="term" value="F:translation elongation factor activity"/>
    <property type="evidence" value="ECO:0007669"/>
    <property type="project" value="UniProtKB-UniRule"/>
</dbReference>
<dbReference type="Proteomes" id="UP000067444">
    <property type="component" value="Chromosome"/>
</dbReference>
<dbReference type="CDD" id="cd01434">
    <property type="entry name" value="EFG_mtEFG1_IV"/>
    <property type="match status" value="1"/>
</dbReference>
<dbReference type="PANTHER" id="PTHR43261">
    <property type="entry name" value="TRANSLATION ELONGATION FACTOR G-RELATED"/>
    <property type="match status" value="1"/>
</dbReference>
<keyword evidence="6 8" id="KW-0342">GTP-binding</keyword>
<evidence type="ECO:0000313" key="10">
    <source>
        <dbReference type="Proteomes" id="UP000067444"/>
    </source>
</evidence>
<dbReference type="FunFam" id="3.30.230.10:FF:000003">
    <property type="entry name" value="Elongation factor G"/>
    <property type="match status" value="1"/>
</dbReference>
<comment type="subcellular location">
    <subcellularLocation>
        <location evidence="8">Cytoplasm</location>
    </subcellularLocation>
</comment>
<dbReference type="PRINTS" id="PR00315">
    <property type="entry name" value="ELONGATNFCT"/>
</dbReference>
<evidence type="ECO:0000313" key="9">
    <source>
        <dbReference type="EMBL" id="AKS44831.1"/>
    </source>
</evidence>
<dbReference type="RefSeq" id="WP_049833281.1">
    <property type="nucleotide sequence ID" value="NZ_CP012160.1"/>
</dbReference>
<dbReference type="SUPFAM" id="SSF52540">
    <property type="entry name" value="P-loop containing nucleoside triphosphate hydrolases"/>
    <property type="match status" value="1"/>
</dbReference>
<proteinExistence type="inferred from homology"/>
<dbReference type="InterPro" id="IPR000795">
    <property type="entry name" value="T_Tr_GTP-bd_dom"/>
</dbReference>
<dbReference type="GO" id="GO:0005737">
    <property type="term" value="C:cytoplasm"/>
    <property type="evidence" value="ECO:0007669"/>
    <property type="project" value="UniProtKB-SubCell"/>
</dbReference>
<feature type="binding site" evidence="8">
    <location>
        <begin position="92"/>
        <end position="96"/>
    </location>
    <ligand>
        <name>GTP</name>
        <dbReference type="ChEBI" id="CHEBI:37565"/>
    </ligand>
</feature>
<dbReference type="PANTHER" id="PTHR43261:SF1">
    <property type="entry name" value="RIBOSOME-RELEASING FACTOR 2, MITOCHONDRIAL"/>
    <property type="match status" value="1"/>
</dbReference>
<dbReference type="PROSITE" id="PS00301">
    <property type="entry name" value="G_TR_1"/>
    <property type="match status" value="1"/>
</dbReference>
<dbReference type="CDD" id="cd03713">
    <property type="entry name" value="EFG_mtEFG_C"/>
    <property type="match status" value="1"/>
</dbReference>
<dbReference type="CDD" id="cd16262">
    <property type="entry name" value="EFG_III"/>
    <property type="match status" value="1"/>
</dbReference>
<dbReference type="STRING" id="1458307.OSB_02630"/>
<dbReference type="InterPro" id="IPR053905">
    <property type="entry name" value="EF-G-like_DII"/>
</dbReference>
<dbReference type="InterPro" id="IPR031157">
    <property type="entry name" value="G_TR_CS"/>
</dbReference>
<name>A0A0K0Y1S3_9RHOB</name>
<dbReference type="NCBIfam" id="TIGR00484">
    <property type="entry name" value="EF-G"/>
    <property type="match status" value="1"/>
</dbReference>
<dbReference type="SMART" id="SM00838">
    <property type="entry name" value="EFG_C"/>
    <property type="match status" value="1"/>
</dbReference>
<dbReference type="NCBIfam" id="NF009381">
    <property type="entry name" value="PRK12740.1-5"/>
    <property type="match status" value="1"/>
</dbReference>
<gene>
    <name evidence="8 9" type="primary">fusA</name>
    <name evidence="9" type="ORF">OSB_02630</name>
</gene>
<dbReference type="PATRIC" id="fig|1458307.3.peg.265"/>
<dbReference type="Pfam" id="PF14492">
    <property type="entry name" value="EFG_III"/>
    <property type="match status" value="1"/>
</dbReference>
<evidence type="ECO:0000256" key="8">
    <source>
        <dbReference type="HAMAP-Rule" id="MF_00054"/>
    </source>
</evidence>
<sequence>MARDYPLELYRNFGIIAHIDAGKTTCSERILYYTGKSHNIGEVHDGAATMDWMEQEQERGITITSAATTTFWERTENGTEADSPKHRMNIIDTPGHVDFTIEVERSLAVLDGAVCVLDANAGVEPQTETVWRQADRYKVPRMVFVNKMDKIGADFFNCVRQIEDRTGARALPVAFPIGAETELEGLVDLVTMEEWLWQGEDLGASWIKAPIRAELADLAAEWREKLVEAAVEQDDDAMEAYLEGTEPDVAALRVLIRKACLSLSFVPVLGGSAFKNKGVQPLLNAVVDYLPSPLDVVDYMGFKPGDEDEVRDIARRADDSMAFSGLAFKIMNDPFVGTLTFTRIYSGTLSKGDNLMNSTKGNKERVGRMMMMHSNDREEIEEAFAGDIIALGGLKGTTTGDTLCSPQEPVVLETMTFPDPVIEIAIEPKTKGDQEKMGIALQRLSAEDPSFRVETDLESGQTIMKGMGELHLDILVDRMKREFKVEANIGAPQVAYRETIGHEVEHTYTHKKQSGGSGQYGEVKMAIIPTVAGEGYSFESKIVGGSVPKEYIPGVEKGILSVMDNGPLAGFPVIDFKVVLLDGKFHDVDSSIMAFEIAARMCMREGMRKAGAKLLEPIMKVEVITPDEYTGGIIGDLTSRRGQVQGQDTRGHAIAIEAMVPLANMFGYINTLRSMSSGRAQFSMQFDHYDPVPSNISEEIQAKFA</sequence>
<dbReference type="Gene3D" id="3.30.70.240">
    <property type="match status" value="1"/>
</dbReference>
<dbReference type="EMBL" id="CP012160">
    <property type="protein sequence ID" value="AKS44831.1"/>
    <property type="molecule type" value="Genomic_DNA"/>
</dbReference>
<dbReference type="FunFam" id="2.40.30.10:FF:000006">
    <property type="entry name" value="Elongation factor G"/>
    <property type="match status" value="1"/>
</dbReference>
<dbReference type="GO" id="GO:0032790">
    <property type="term" value="P:ribosome disassembly"/>
    <property type="evidence" value="ECO:0007669"/>
    <property type="project" value="TreeGrafter"/>
</dbReference>
<reference evidence="9 10" key="1">
    <citation type="journal article" date="2015" name="Genome Announc.">
        <title>Closed Genome Sequence of Octadecabacter temperatus SB1, the First Mesophilic Species of the Genus Octadecabacter.</title>
        <authorList>
            <person name="Voget S."/>
            <person name="Billerbeck S."/>
            <person name="Simon M."/>
            <person name="Daniel R."/>
        </authorList>
    </citation>
    <scope>NUCLEOTIDE SEQUENCE [LARGE SCALE GENOMIC DNA]</scope>
    <source>
        <strain evidence="9 10">SB1</strain>
    </source>
</reference>
<dbReference type="InterPro" id="IPR047872">
    <property type="entry name" value="EFG_IV"/>
</dbReference>
<dbReference type="CDD" id="cd01886">
    <property type="entry name" value="EF-G"/>
    <property type="match status" value="1"/>
</dbReference>
<dbReference type="GO" id="GO:0005525">
    <property type="term" value="F:GTP binding"/>
    <property type="evidence" value="ECO:0007669"/>
    <property type="project" value="UniProtKB-UniRule"/>
</dbReference>
<dbReference type="InterPro" id="IPR020568">
    <property type="entry name" value="Ribosomal_Su5_D2-typ_SF"/>
</dbReference>
<dbReference type="AlphaFoldDB" id="A0A0K0Y1S3"/>
<dbReference type="FunFam" id="3.30.70.240:FF:000001">
    <property type="entry name" value="Elongation factor G"/>
    <property type="match status" value="1"/>
</dbReference>
<dbReference type="Pfam" id="PF00009">
    <property type="entry name" value="GTP_EFTU"/>
    <property type="match status" value="1"/>
</dbReference>
<dbReference type="InterPro" id="IPR005517">
    <property type="entry name" value="Transl_elong_EFG/EF2_IV"/>
</dbReference>
<dbReference type="GO" id="GO:0003924">
    <property type="term" value="F:GTPase activity"/>
    <property type="evidence" value="ECO:0007669"/>
    <property type="project" value="InterPro"/>
</dbReference>
<accession>A0A0K0Y1S3</accession>
<dbReference type="InterPro" id="IPR027417">
    <property type="entry name" value="P-loop_NTPase"/>
</dbReference>
<comment type="similarity">
    <text evidence="1 8">Belongs to the TRAFAC class translation factor GTPase superfamily. Classic translation factor GTPase family. EF-G/EF-2 subfamily.</text>
</comment>
<dbReference type="CDD" id="cd04088">
    <property type="entry name" value="EFG_mtEFG_II"/>
    <property type="match status" value="1"/>
</dbReference>
<dbReference type="InterPro" id="IPR009022">
    <property type="entry name" value="EFG_III"/>
</dbReference>
<evidence type="ECO:0000256" key="3">
    <source>
        <dbReference type="ARBA" id="ARBA00022741"/>
    </source>
</evidence>
<dbReference type="InterPro" id="IPR014721">
    <property type="entry name" value="Ribsml_uS5_D2-typ_fold_subgr"/>
</dbReference>
<keyword evidence="3 8" id="KW-0547">Nucleotide-binding</keyword>
<dbReference type="Pfam" id="PF00679">
    <property type="entry name" value="EFG_C"/>
    <property type="match status" value="1"/>
</dbReference>
<dbReference type="GO" id="GO:0097216">
    <property type="term" value="F:guanosine tetraphosphate binding"/>
    <property type="evidence" value="ECO:0007669"/>
    <property type="project" value="UniProtKB-ARBA"/>
</dbReference>
<dbReference type="NCBIfam" id="TIGR00231">
    <property type="entry name" value="small_GTP"/>
    <property type="match status" value="1"/>
</dbReference>
<dbReference type="InterPro" id="IPR009000">
    <property type="entry name" value="Transl_B-barrel_sf"/>
</dbReference>
<organism evidence="9 10">
    <name type="scientific">Octadecabacter temperatus</name>
    <dbReference type="NCBI Taxonomy" id="1458307"/>
    <lineage>
        <taxon>Bacteria</taxon>
        <taxon>Pseudomonadati</taxon>
        <taxon>Pseudomonadota</taxon>
        <taxon>Alphaproteobacteria</taxon>
        <taxon>Rhodobacterales</taxon>
        <taxon>Roseobacteraceae</taxon>
        <taxon>Octadecabacter</taxon>
    </lineage>
</organism>
<dbReference type="SUPFAM" id="SSF54980">
    <property type="entry name" value="EF-G C-terminal domain-like"/>
    <property type="match status" value="2"/>
</dbReference>
<dbReference type="InterPro" id="IPR041095">
    <property type="entry name" value="EFG_II"/>
</dbReference>
<dbReference type="InterPro" id="IPR000640">
    <property type="entry name" value="EFG_V-like"/>
</dbReference>
<dbReference type="SUPFAM" id="SSF50447">
    <property type="entry name" value="Translation proteins"/>
    <property type="match status" value="1"/>
</dbReference>
<dbReference type="InterPro" id="IPR005225">
    <property type="entry name" value="Small_GTP-bd"/>
</dbReference>
<keyword evidence="5 8" id="KW-0648">Protein biosynthesis</keyword>
<dbReference type="OrthoDB" id="9802948at2"/>
<dbReference type="InterPro" id="IPR035649">
    <property type="entry name" value="EFG_V"/>
</dbReference>
<evidence type="ECO:0000256" key="2">
    <source>
        <dbReference type="ARBA" id="ARBA00017872"/>
    </source>
</evidence>
<keyword evidence="8" id="KW-0963">Cytoplasm</keyword>
<evidence type="ECO:0000256" key="4">
    <source>
        <dbReference type="ARBA" id="ARBA00022768"/>
    </source>
</evidence>
<dbReference type="Pfam" id="PF03764">
    <property type="entry name" value="EFG_IV"/>
    <property type="match status" value="1"/>
</dbReference>
<dbReference type="SMART" id="SM00889">
    <property type="entry name" value="EFG_IV"/>
    <property type="match status" value="1"/>
</dbReference>
<feature type="binding site" evidence="8">
    <location>
        <begin position="146"/>
        <end position="149"/>
    </location>
    <ligand>
        <name>GTP</name>
        <dbReference type="ChEBI" id="CHEBI:37565"/>
    </ligand>
</feature>
<feature type="binding site" evidence="8">
    <location>
        <begin position="17"/>
        <end position="24"/>
    </location>
    <ligand>
        <name>GTP</name>
        <dbReference type="ChEBI" id="CHEBI:37565"/>
    </ligand>
</feature>
<dbReference type="Pfam" id="PF22042">
    <property type="entry name" value="EF-G_D2"/>
    <property type="match status" value="1"/>
</dbReference>
<dbReference type="PROSITE" id="PS51722">
    <property type="entry name" value="G_TR_2"/>
    <property type="match status" value="1"/>
</dbReference>
<evidence type="ECO:0000256" key="5">
    <source>
        <dbReference type="ARBA" id="ARBA00022917"/>
    </source>
</evidence>
<keyword evidence="4 8" id="KW-0251">Elongation factor</keyword>
<dbReference type="Gene3D" id="3.30.70.870">
    <property type="entry name" value="Elongation Factor G (Translational Gtpase), domain 3"/>
    <property type="match status" value="1"/>
</dbReference>
<dbReference type="HAMAP" id="MF_00054_B">
    <property type="entry name" value="EF_G_EF_2_B"/>
    <property type="match status" value="1"/>
</dbReference>